<sequence>MSYFNKQLRYANTLRSLSQGRVYNKIMINKKGRPRLKRKINFNPKITYFKPQGVPVSILGLIELTAEELEAIRLKNIKKFDQRECAQKMNTSPATFQRILALAHEKIAIALVEGKALKIVNK</sequence>
<name>A0A2M6W4N2_9BACT</name>
<dbReference type="AlphaFoldDB" id="A0A2M6W4N2"/>
<organism evidence="3 4">
    <name type="scientific">Candidatus Magasanikbacteria bacterium CG10_big_fil_rev_8_21_14_0_10_40_10</name>
    <dbReference type="NCBI Taxonomy" id="1974648"/>
    <lineage>
        <taxon>Bacteria</taxon>
        <taxon>Candidatus Magasanikiibacteriota</taxon>
    </lineage>
</organism>
<dbReference type="PANTHER" id="PTHR37478:SF2">
    <property type="entry name" value="UPF0251 PROTEIN TK0562"/>
    <property type="match status" value="1"/>
</dbReference>
<evidence type="ECO:0000256" key="1">
    <source>
        <dbReference type="ARBA" id="ARBA00009350"/>
    </source>
</evidence>
<dbReference type="HAMAP" id="MF_00674">
    <property type="entry name" value="UPF0251"/>
    <property type="match status" value="1"/>
</dbReference>
<dbReference type="EMBL" id="PFBX01000007">
    <property type="protein sequence ID" value="PIT87756.1"/>
    <property type="molecule type" value="Genomic_DNA"/>
</dbReference>
<accession>A0A2M6W4N2</accession>
<evidence type="ECO:0000256" key="2">
    <source>
        <dbReference type="HAMAP-Rule" id="MF_00674"/>
    </source>
</evidence>
<reference evidence="4" key="1">
    <citation type="submission" date="2017-09" db="EMBL/GenBank/DDBJ databases">
        <title>Depth-based differentiation of microbial function through sediment-hosted aquifers and enrichment of novel symbionts in the deep terrestrial subsurface.</title>
        <authorList>
            <person name="Probst A.J."/>
            <person name="Ladd B."/>
            <person name="Jarett J.K."/>
            <person name="Geller-Mcgrath D.E."/>
            <person name="Sieber C.M.K."/>
            <person name="Emerson J.B."/>
            <person name="Anantharaman K."/>
            <person name="Thomas B.C."/>
            <person name="Malmstrom R."/>
            <person name="Stieglmeier M."/>
            <person name="Klingl A."/>
            <person name="Woyke T."/>
            <person name="Ryan C.M."/>
            <person name="Banfield J.F."/>
        </authorList>
    </citation>
    <scope>NUCLEOTIDE SEQUENCE [LARGE SCALE GENOMIC DNA]</scope>
</reference>
<proteinExistence type="inferred from homology"/>
<evidence type="ECO:0000313" key="3">
    <source>
        <dbReference type="EMBL" id="PIT87756.1"/>
    </source>
</evidence>
<dbReference type="PANTHER" id="PTHR37478">
    <property type="match status" value="1"/>
</dbReference>
<evidence type="ECO:0000313" key="4">
    <source>
        <dbReference type="Proteomes" id="UP000231183"/>
    </source>
</evidence>
<gene>
    <name evidence="3" type="ORF">COU31_01115</name>
</gene>
<dbReference type="Pfam" id="PF02001">
    <property type="entry name" value="DUF134"/>
    <property type="match status" value="1"/>
</dbReference>
<comment type="caution">
    <text evidence="3">The sequence shown here is derived from an EMBL/GenBank/DDBJ whole genome shotgun (WGS) entry which is preliminary data.</text>
</comment>
<dbReference type="Proteomes" id="UP000231183">
    <property type="component" value="Unassembled WGS sequence"/>
</dbReference>
<protein>
    <recommendedName>
        <fullName evidence="2">UPF0251 protein COU31_01115</fullName>
    </recommendedName>
</protein>
<dbReference type="InterPro" id="IPR002852">
    <property type="entry name" value="UPF0251"/>
</dbReference>
<comment type="similarity">
    <text evidence="1 2">Belongs to the UPF0251 family.</text>
</comment>